<dbReference type="Pfam" id="PF00450">
    <property type="entry name" value="Peptidase_S10"/>
    <property type="match status" value="1"/>
</dbReference>
<dbReference type="PROSITE" id="PS00560">
    <property type="entry name" value="CARBOXYPEPT_SER_HIS"/>
    <property type="match status" value="1"/>
</dbReference>
<evidence type="ECO:0000256" key="2">
    <source>
        <dbReference type="ARBA" id="ARBA00022645"/>
    </source>
</evidence>
<keyword evidence="3" id="KW-0645">Protease</keyword>
<name>A0ABD3B5F4_9GENT</name>
<dbReference type="SUPFAM" id="SSF53474">
    <property type="entry name" value="alpha/beta-Hydrolases"/>
    <property type="match status" value="1"/>
</dbReference>
<dbReference type="PRINTS" id="PR00724">
    <property type="entry name" value="CRBOXYPTASEC"/>
</dbReference>
<protein>
    <submittedName>
        <fullName evidence="8">Uncharacterized protein</fullName>
    </submittedName>
</protein>
<dbReference type="InterPro" id="IPR001563">
    <property type="entry name" value="Peptidase_S10"/>
</dbReference>
<dbReference type="PANTHER" id="PTHR11802:SF224">
    <property type="entry name" value="SERINE CARBOXYPEPTIDASE-LIKE 7 ISOFORM X1"/>
    <property type="match status" value="1"/>
</dbReference>
<feature type="signal peptide" evidence="7">
    <location>
        <begin position="1"/>
        <end position="29"/>
    </location>
</feature>
<keyword evidence="2" id="KW-0121">Carboxypeptidase</keyword>
<comment type="caution">
    <text evidence="8">The sequence shown here is derived from an EMBL/GenBank/DDBJ whole genome shotgun (WGS) entry which is preliminary data.</text>
</comment>
<sequence length="475" mass="54314">MLPIKSIWLRPFLLLLFLLFNNNRSISSAQNIAKTLPGYPGILPFKLETGYVGVGENEELQLFYYFIESERNPEKDPLVLWLTGGPGCSAFSGLVYEIGPLTFDYEAFDGSLPSFLLNPNAWTKIANIIFLDLPVGTGFSYSTTFEGYHSSDTKATKDAYMFLQKWLLNHSNFTKNILYIAGDSYAGKLVPMVVSEILTGNEAGLSPRMSLEGYVLGNPAMYLESDLNSRVPYAHRMGLISDEYYKLAKSSCHEEYINPDLKNAECILTLQHVKQCINTINTPQILEPKCKFRAPKPDGLKWDLTYLEEDSIDILLPSNQERPWCRNDNYVLSYVWANDPTVREALQVRNGTKDEWRRCNMSLSYDKDVTTVFQYHQILSEKGLQALVYSGDHDLSIPYISTLEWIKDLNLTLDDDWRPWLLNGQIAGYTMKYSYGEDQFFITFATVKGAGHTAPEYKPKECFAMLDRWFSYYPL</sequence>
<evidence type="ECO:0000313" key="8">
    <source>
        <dbReference type="EMBL" id="KAL3538780.1"/>
    </source>
</evidence>
<evidence type="ECO:0000256" key="6">
    <source>
        <dbReference type="ARBA" id="ARBA00023180"/>
    </source>
</evidence>
<evidence type="ECO:0000256" key="4">
    <source>
        <dbReference type="ARBA" id="ARBA00022729"/>
    </source>
</evidence>
<dbReference type="AlphaFoldDB" id="A0ABD3B5F4"/>
<evidence type="ECO:0000256" key="1">
    <source>
        <dbReference type="ARBA" id="ARBA00009431"/>
    </source>
</evidence>
<dbReference type="Gene3D" id="3.40.50.1820">
    <property type="entry name" value="alpha/beta hydrolase"/>
    <property type="match status" value="1"/>
</dbReference>
<dbReference type="GO" id="GO:0006508">
    <property type="term" value="P:proteolysis"/>
    <property type="evidence" value="ECO:0007669"/>
    <property type="project" value="UniProtKB-KW"/>
</dbReference>
<dbReference type="FunFam" id="3.40.50.1820:FF:000072">
    <property type="entry name" value="Serine carboxypeptidase-like 19"/>
    <property type="match status" value="1"/>
</dbReference>
<reference evidence="8 9" key="1">
    <citation type="submission" date="2024-11" db="EMBL/GenBank/DDBJ databases">
        <title>A near-complete genome assembly of Cinchona calisaya.</title>
        <authorList>
            <person name="Lian D.C."/>
            <person name="Zhao X.W."/>
            <person name="Wei L."/>
        </authorList>
    </citation>
    <scope>NUCLEOTIDE SEQUENCE [LARGE SCALE GENOMIC DNA]</scope>
    <source>
        <tissue evidence="8">Nenye</tissue>
    </source>
</reference>
<evidence type="ECO:0000256" key="7">
    <source>
        <dbReference type="SAM" id="SignalP"/>
    </source>
</evidence>
<gene>
    <name evidence="8" type="ORF">ACH5RR_002146</name>
</gene>
<dbReference type="InterPro" id="IPR029058">
    <property type="entry name" value="AB_hydrolase_fold"/>
</dbReference>
<accession>A0ABD3B5F4</accession>
<dbReference type="PANTHER" id="PTHR11802">
    <property type="entry name" value="SERINE PROTEASE FAMILY S10 SERINE CARBOXYPEPTIDASE"/>
    <property type="match status" value="1"/>
</dbReference>
<evidence type="ECO:0000256" key="5">
    <source>
        <dbReference type="ARBA" id="ARBA00022801"/>
    </source>
</evidence>
<keyword evidence="4 7" id="KW-0732">Signal</keyword>
<organism evidence="8 9">
    <name type="scientific">Cinchona calisaya</name>
    <dbReference type="NCBI Taxonomy" id="153742"/>
    <lineage>
        <taxon>Eukaryota</taxon>
        <taxon>Viridiplantae</taxon>
        <taxon>Streptophyta</taxon>
        <taxon>Embryophyta</taxon>
        <taxon>Tracheophyta</taxon>
        <taxon>Spermatophyta</taxon>
        <taxon>Magnoliopsida</taxon>
        <taxon>eudicotyledons</taxon>
        <taxon>Gunneridae</taxon>
        <taxon>Pentapetalae</taxon>
        <taxon>asterids</taxon>
        <taxon>lamiids</taxon>
        <taxon>Gentianales</taxon>
        <taxon>Rubiaceae</taxon>
        <taxon>Cinchonoideae</taxon>
        <taxon>Cinchoneae</taxon>
        <taxon>Cinchona</taxon>
    </lineage>
</organism>
<keyword evidence="6" id="KW-0325">Glycoprotein</keyword>
<dbReference type="Gene3D" id="3.40.50.12670">
    <property type="match status" value="1"/>
</dbReference>
<dbReference type="EMBL" id="JBJUIK010000001">
    <property type="protein sequence ID" value="KAL3538780.1"/>
    <property type="molecule type" value="Genomic_DNA"/>
</dbReference>
<dbReference type="Proteomes" id="UP001630127">
    <property type="component" value="Unassembled WGS sequence"/>
</dbReference>
<evidence type="ECO:0000313" key="9">
    <source>
        <dbReference type="Proteomes" id="UP001630127"/>
    </source>
</evidence>
<keyword evidence="5" id="KW-0378">Hydrolase</keyword>
<dbReference type="FunFam" id="3.40.50.12670:FF:000001">
    <property type="entry name" value="Carboxypeptidase"/>
    <property type="match status" value="1"/>
</dbReference>
<proteinExistence type="inferred from homology"/>
<keyword evidence="9" id="KW-1185">Reference proteome</keyword>
<evidence type="ECO:0000256" key="3">
    <source>
        <dbReference type="ARBA" id="ARBA00022670"/>
    </source>
</evidence>
<comment type="similarity">
    <text evidence="1">Belongs to the peptidase S10 family.</text>
</comment>
<dbReference type="GO" id="GO:0004180">
    <property type="term" value="F:carboxypeptidase activity"/>
    <property type="evidence" value="ECO:0007669"/>
    <property type="project" value="UniProtKB-KW"/>
</dbReference>
<feature type="chain" id="PRO_5044809186" evidence="7">
    <location>
        <begin position="30"/>
        <end position="475"/>
    </location>
</feature>
<dbReference type="InterPro" id="IPR033124">
    <property type="entry name" value="Ser_caboxypep_his_AS"/>
</dbReference>